<dbReference type="InterPro" id="IPR042099">
    <property type="entry name" value="ANL_N_sf"/>
</dbReference>
<dbReference type="Proteomes" id="UP000223968">
    <property type="component" value="Unassembled WGS sequence"/>
</dbReference>
<dbReference type="Gene3D" id="3.40.50.12780">
    <property type="entry name" value="N-terminal domain of ligase-like"/>
    <property type="match status" value="1"/>
</dbReference>
<evidence type="ECO:0000256" key="1">
    <source>
        <dbReference type="ARBA" id="ARBA00006432"/>
    </source>
</evidence>
<comment type="similarity">
    <text evidence="1">Belongs to the ATP-dependent AMP-binding enzyme family.</text>
</comment>
<organism evidence="4 5">
    <name type="scientific">Helicocarpus griseus UAMH5409</name>
    <dbReference type="NCBI Taxonomy" id="1447875"/>
    <lineage>
        <taxon>Eukaryota</taxon>
        <taxon>Fungi</taxon>
        <taxon>Dikarya</taxon>
        <taxon>Ascomycota</taxon>
        <taxon>Pezizomycotina</taxon>
        <taxon>Eurotiomycetes</taxon>
        <taxon>Eurotiomycetidae</taxon>
        <taxon>Onygenales</taxon>
        <taxon>Ajellomycetaceae</taxon>
        <taxon>Helicocarpus</taxon>
    </lineage>
</organism>
<keyword evidence="5" id="KW-1185">Reference proteome</keyword>
<protein>
    <recommendedName>
        <fullName evidence="6">AMP-dependent synthetase/ligase domain-containing protein</fullName>
    </recommendedName>
</protein>
<evidence type="ECO:0000313" key="4">
    <source>
        <dbReference type="EMBL" id="PGG96863.1"/>
    </source>
</evidence>
<dbReference type="Pfam" id="PF13193">
    <property type="entry name" value="AMP-binding_C"/>
    <property type="match status" value="1"/>
</dbReference>
<dbReference type="PANTHER" id="PTHR43201:SF8">
    <property type="entry name" value="ACYL-COA SYNTHETASE FAMILY MEMBER 3"/>
    <property type="match status" value="1"/>
</dbReference>
<dbReference type="STRING" id="1447875.A0A2B7WBH2"/>
<gene>
    <name evidence="4" type="ORF">AJ79_09425</name>
</gene>
<name>A0A2B7WBH2_9EURO</name>
<dbReference type="OrthoDB" id="6614653at2759"/>
<evidence type="ECO:0008006" key="6">
    <source>
        <dbReference type="Google" id="ProtNLM"/>
    </source>
</evidence>
<dbReference type="SUPFAM" id="SSF56801">
    <property type="entry name" value="Acetyl-CoA synthetase-like"/>
    <property type="match status" value="1"/>
</dbReference>
<sequence length="571" mass="62980">MVISTDPHDRRRFVPLHVGPSILPLCSLFNRMVRFAHRPHLTAVKDIRFGFTASYAQILTDVLHLRNHLRETLSPEILTRLEKDEKVFINLLGPGGYEYTVGFLAIFALGAVVVPISPDLPVKEAGSLVQRCQADGMLSSEVSVPKAMELASLVRTTKKPGYTLTKIRQHIMNHPLEPSKILISADHVLNSLVIFTSGTTGPPKGAVRRRSFLWETSLMTVDQYGLSEGAIVLHTLPVHHITGISTQIPFLLVGGCIESRSGGFSTEWTWERIRQGGLAYFSGVPTMYMRLMQYYETTLAKLPTELHDEYVSGIREFKALLCGTSALPRPLQQKWTKLRGGRSILTRYGGTEFGAGFQVPIYARGVPDGSVGVITPGVDLKLSHGDEGEILMKSPLLFSKYLFDPDATAKVHDADGYFKTGDIARREGDYYFIMGRASVDIIKSGGYKLSALDIEREILGLGYVSEVMVVGVDDEEFGQRLAAAIVLDPASIQVNEGRVTGEQSLTLRELRGDLRTTLAGYKMPTVLRVVKEIPKSATGKVQKKNLSPKMFPAGGHPEVEVWKTTSRSAKL</sequence>
<reference evidence="4 5" key="1">
    <citation type="submission" date="2017-10" db="EMBL/GenBank/DDBJ databases">
        <title>Comparative genomics in systemic dimorphic fungi from Ajellomycetaceae.</title>
        <authorList>
            <person name="Munoz J.F."/>
            <person name="Mcewen J.G."/>
            <person name="Clay O.K."/>
            <person name="Cuomo C.A."/>
        </authorList>
    </citation>
    <scope>NUCLEOTIDE SEQUENCE [LARGE SCALE GENOMIC DNA]</scope>
    <source>
        <strain evidence="4 5">UAMH5409</strain>
    </source>
</reference>
<evidence type="ECO:0000259" key="2">
    <source>
        <dbReference type="Pfam" id="PF00501"/>
    </source>
</evidence>
<dbReference type="Gene3D" id="3.30.300.30">
    <property type="match status" value="1"/>
</dbReference>
<dbReference type="PANTHER" id="PTHR43201">
    <property type="entry name" value="ACYL-COA SYNTHETASE"/>
    <property type="match status" value="1"/>
</dbReference>
<dbReference type="InterPro" id="IPR045851">
    <property type="entry name" value="AMP-bd_C_sf"/>
</dbReference>
<evidence type="ECO:0000259" key="3">
    <source>
        <dbReference type="Pfam" id="PF13193"/>
    </source>
</evidence>
<dbReference type="GO" id="GO:0006631">
    <property type="term" value="P:fatty acid metabolic process"/>
    <property type="evidence" value="ECO:0007669"/>
    <property type="project" value="TreeGrafter"/>
</dbReference>
<dbReference type="InterPro" id="IPR025110">
    <property type="entry name" value="AMP-bd_C"/>
</dbReference>
<dbReference type="InterPro" id="IPR020845">
    <property type="entry name" value="AMP-binding_CS"/>
</dbReference>
<dbReference type="Pfam" id="PF00501">
    <property type="entry name" value="AMP-binding"/>
    <property type="match status" value="1"/>
</dbReference>
<dbReference type="InterPro" id="IPR000873">
    <property type="entry name" value="AMP-dep_synth/lig_dom"/>
</dbReference>
<evidence type="ECO:0000313" key="5">
    <source>
        <dbReference type="Proteomes" id="UP000223968"/>
    </source>
</evidence>
<accession>A0A2B7WBH2</accession>
<feature type="domain" description="AMP-dependent synthetase/ligase" evidence="2">
    <location>
        <begin position="36"/>
        <end position="402"/>
    </location>
</feature>
<feature type="domain" description="AMP-binding enzyme C-terminal" evidence="3">
    <location>
        <begin position="454"/>
        <end position="540"/>
    </location>
</feature>
<comment type="caution">
    <text evidence="4">The sequence shown here is derived from an EMBL/GenBank/DDBJ whole genome shotgun (WGS) entry which is preliminary data.</text>
</comment>
<dbReference type="GO" id="GO:0031956">
    <property type="term" value="F:medium-chain fatty acid-CoA ligase activity"/>
    <property type="evidence" value="ECO:0007669"/>
    <property type="project" value="TreeGrafter"/>
</dbReference>
<proteinExistence type="inferred from homology"/>
<dbReference type="EMBL" id="PDNB01000265">
    <property type="protein sequence ID" value="PGG96863.1"/>
    <property type="molecule type" value="Genomic_DNA"/>
</dbReference>
<dbReference type="AlphaFoldDB" id="A0A2B7WBH2"/>
<dbReference type="PROSITE" id="PS00455">
    <property type="entry name" value="AMP_BINDING"/>
    <property type="match status" value="1"/>
</dbReference>